<proteinExistence type="predicted"/>
<evidence type="ECO:0000313" key="1">
    <source>
        <dbReference type="EMBL" id="GCA62037.1"/>
    </source>
</evidence>
<comment type="caution">
    <text evidence="1">The sequence shown here is derived from an EMBL/GenBank/DDBJ whole genome shotgun (WGS) entry which is preliminary data.</text>
</comment>
<reference evidence="1 2" key="1">
    <citation type="journal article" date="2018" name="PLoS ONE">
        <title>The draft genome of Kipferlia bialata reveals reductive genome evolution in fornicate parasites.</title>
        <authorList>
            <person name="Tanifuji G."/>
            <person name="Takabayashi S."/>
            <person name="Kume K."/>
            <person name="Takagi M."/>
            <person name="Nakayama T."/>
            <person name="Kamikawa R."/>
            <person name="Inagaki Y."/>
            <person name="Hashimoto T."/>
        </authorList>
    </citation>
    <scope>NUCLEOTIDE SEQUENCE [LARGE SCALE GENOMIC DNA]</scope>
    <source>
        <strain evidence="1">NY0173</strain>
    </source>
</reference>
<name>A0A391NIC8_9EUKA</name>
<dbReference type="EMBL" id="BDIP01000097">
    <property type="protein sequence ID" value="GCA62037.1"/>
    <property type="molecule type" value="Genomic_DNA"/>
</dbReference>
<keyword evidence="2" id="KW-1185">Reference proteome</keyword>
<gene>
    <name evidence="1" type="ORF">KIPB_000785</name>
</gene>
<organism evidence="1 2">
    <name type="scientific">Kipferlia bialata</name>
    <dbReference type="NCBI Taxonomy" id="797122"/>
    <lineage>
        <taxon>Eukaryota</taxon>
        <taxon>Metamonada</taxon>
        <taxon>Carpediemonas-like organisms</taxon>
        <taxon>Kipferlia</taxon>
    </lineage>
</organism>
<dbReference type="AlphaFoldDB" id="A0A391NIC8"/>
<protein>
    <submittedName>
        <fullName evidence="1">Uncharacterized protein</fullName>
    </submittedName>
</protein>
<dbReference type="Proteomes" id="UP000265618">
    <property type="component" value="Unassembled WGS sequence"/>
</dbReference>
<evidence type="ECO:0000313" key="2">
    <source>
        <dbReference type="Proteomes" id="UP000265618"/>
    </source>
</evidence>
<accession>A0A391NIC8</accession>
<sequence length="139" mass="16058">MSLRCIVCRTVHSPCCSVISLCLSPFRHLTTRVGLFYTAPVPVPGVLSLQTLPMEKRIASKLRKRGVLIANDKMTPVLVPLFPPKRRKREGEGEENSQRPLMVDDCYRFVRKQPRRYIRRLQYSLVKEGEYLLPRYLGA</sequence>